<keyword evidence="2" id="KW-1185">Reference proteome</keyword>
<dbReference type="PANTHER" id="PTHR34472">
    <property type="entry name" value="SULFUR CARRIER PROTEIN THIS"/>
    <property type="match status" value="1"/>
</dbReference>
<dbReference type="SUPFAM" id="SSF54285">
    <property type="entry name" value="MoaD/ThiS"/>
    <property type="match status" value="1"/>
</dbReference>
<evidence type="ECO:0000313" key="1">
    <source>
        <dbReference type="EMBL" id="AKG42432.1"/>
    </source>
</evidence>
<dbReference type="NCBIfam" id="TIGR01683">
    <property type="entry name" value="thiS"/>
    <property type="match status" value="1"/>
</dbReference>
<organism evidence="1 2">
    <name type="scientific">Streptomyces xiamenensis</name>
    <dbReference type="NCBI Taxonomy" id="408015"/>
    <lineage>
        <taxon>Bacteria</taxon>
        <taxon>Bacillati</taxon>
        <taxon>Actinomycetota</taxon>
        <taxon>Actinomycetes</taxon>
        <taxon>Kitasatosporales</taxon>
        <taxon>Streptomycetaceae</taxon>
        <taxon>Streptomyces</taxon>
    </lineage>
</organism>
<dbReference type="EMBL" id="CP009922">
    <property type="protein sequence ID" value="AKG42432.1"/>
    <property type="molecule type" value="Genomic_DNA"/>
</dbReference>
<dbReference type="InterPro" id="IPR016155">
    <property type="entry name" value="Mopterin_synth/thiamin_S_b"/>
</dbReference>
<dbReference type="AlphaFoldDB" id="A0A0F7FS97"/>
<gene>
    <name evidence="1" type="ORF">SXIM_10480</name>
</gene>
<dbReference type="PATRIC" id="fig|408015.6.peg.1079"/>
<name>A0A0F7FS97_9ACTN</name>
<evidence type="ECO:0000313" key="2">
    <source>
        <dbReference type="Proteomes" id="UP000034034"/>
    </source>
</evidence>
<dbReference type="STRING" id="408015.SXIM_10480"/>
<dbReference type="HOGENOM" id="CLU_174611_2_2_11"/>
<dbReference type="RefSeq" id="WP_030734428.1">
    <property type="nucleotide sequence ID" value="NZ_CP009922.3"/>
</dbReference>
<proteinExistence type="predicted"/>
<dbReference type="Pfam" id="PF02597">
    <property type="entry name" value="ThiS"/>
    <property type="match status" value="1"/>
</dbReference>
<dbReference type="Gene3D" id="3.10.20.30">
    <property type="match status" value="1"/>
</dbReference>
<protein>
    <submittedName>
        <fullName evidence="1">Thiamine biosynthesis protein ThiS</fullName>
    </submittedName>
</protein>
<accession>A0A0F7FS97</accession>
<dbReference type="InterPro" id="IPR012675">
    <property type="entry name" value="Beta-grasp_dom_sf"/>
</dbReference>
<dbReference type="Proteomes" id="UP000034034">
    <property type="component" value="Chromosome"/>
</dbReference>
<reference evidence="1" key="1">
    <citation type="submission" date="2019-08" db="EMBL/GenBank/DDBJ databases">
        <title>Complete genome sequence of a mangrove-derived Streptomyces xiamenensis.</title>
        <authorList>
            <person name="Xu J."/>
        </authorList>
    </citation>
    <scope>NUCLEOTIDE SEQUENCE</scope>
    <source>
        <strain evidence="1">318</strain>
    </source>
</reference>
<dbReference type="InterPro" id="IPR010035">
    <property type="entry name" value="Thi_S"/>
</dbReference>
<dbReference type="CDD" id="cd00565">
    <property type="entry name" value="Ubl_ThiS"/>
    <property type="match status" value="1"/>
</dbReference>
<dbReference type="InterPro" id="IPR003749">
    <property type="entry name" value="ThiS/MoaD-like"/>
</dbReference>
<sequence length="72" mass="7209">MSGSPTVSVNGAPRELAPGTTLADLVAELLSRDTGAGVAAAVNECVVPRARWHGTTLAPGDRVEILTAVQGG</sequence>
<dbReference type="KEGG" id="sxi:SXIM_10480"/>
<dbReference type="PANTHER" id="PTHR34472:SF1">
    <property type="entry name" value="SULFUR CARRIER PROTEIN THIS"/>
    <property type="match status" value="1"/>
</dbReference>